<proteinExistence type="inferred from homology"/>
<evidence type="ECO:0000313" key="5">
    <source>
        <dbReference type="EMBL" id="BBY16743.1"/>
    </source>
</evidence>
<protein>
    <submittedName>
        <fullName evidence="5">Lipase</fullName>
    </submittedName>
</protein>
<dbReference type="Proteomes" id="UP000466607">
    <property type="component" value="Chromosome"/>
</dbReference>
<reference evidence="5 6" key="1">
    <citation type="journal article" date="2019" name="Emerg. Microbes Infect.">
        <title>Comprehensive subspecies identification of 175 nontuberculous mycobacteria species based on 7547 genomic profiles.</title>
        <authorList>
            <person name="Matsumoto Y."/>
            <person name="Kinjo T."/>
            <person name="Motooka D."/>
            <person name="Nabeya D."/>
            <person name="Jung N."/>
            <person name="Uechi K."/>
            <person name="Horii T."/>
            <person name="Iida T."/>
            <person name="Fujita J."/>
            <person name="Nakamura S."/>
        </authorList>
    </citation>
    <scope>NUCLEOTIDE SEQUENCE [LARGE SCALE GENOMIC DNA]</scope>
    <source>
        <strain evidence="5 6">JCM 17423</strain>
    </source>
</reference>
<keyword evidence="2" id="KW-0378">Hydrolase</keyword>
<dbReference type="GO" id="GO:0016787">
    <property type="term" value="F:hydrolase activity"/>
    <property type="evidence" value="ECO:0007669"/>
    <property type="project" value="UniProtKB-KW"/>
</dbReference>
<dbReference type="RefSeq" id="WP_134052921.1">
    <property type="nucleotide sequence ID" value="NZ_AP022586.1"/>
</dbReference>
<evidence type="ECO:0000313" key="6">
    <source>
        <dbReference type="Proteomes" id="UP000466607"/>
    </source>
</evidence>
<organism evidence="5 6">
    <name type="scientific">Mycolicibacterium litorale</name>
    <dbReference type="NCBI Taxonomy" id="758802"/>
    <lineage>
        <taxon>Bacteria</taxon>
        <taxon>Bacillati</taxon>
        <taxon>Actinomycetota</taxon>
        <taxon>Actinomycetes</taxon>
        <taxon>Mycobacteriales</taxon>
        <taxon>Mycobacteriaceae</taxon>
        <taxon>Mycolicibacterium</taxon>
    </lineage>
</organism>
<evidence type="ECO:0000256" key="1">
    <source>
        <dbReference type="ARBA" id="ARBA00010515"/>
    </source>
</evidence>
<dbReference type="Gene3D" id="3.40.50.1820">
    <property type="entry name" value="alpha/beta hydrolase"/>
    <property type="match status" value="1"/>
</dbReference>
<dbReference type="EMBL" id="AP022586">
    <property type="protein sequence ID" value="BBY16743.1"/>
    <property type="molecule type" value="Genomic_DNA"/>
</dbReference>
<dbReference type="PANTHER" id="PTHR48081">
    <property type="entry name" value="AB HYDROLASE SUPERFAMILY PROTEIN C4A8.06C"/>
    <property type="match status" value="1"/>
</dbReference>
<keyword evidence="6" id="KW-1185">Reference proteome</keyword>
<gene>
    <name evidence="5" type="ORF">MLIT_23350</name>
</gene>
<evidence type="ECO:0000256" key="3">
    <source>
        <dbReference type="SAM" id="MobiDB-lite"/>
    </source>
</evidence>
<dbReference type="FunFam" id="3.40.50.1820:FF:000089">
    <property type="entry name" value="Alpha/beta hydrolase"/>
    <property type="match status" value="1"/>
</dbReference>
<name>A0AAD1IS67_9MYCO</name>
<dbReference type="SUPFAM" id="SSF53474">
    <property type="entry name" value="alpha/beta-Hydrolases"/>
    <property type="match status" value="1"/>
</dbReference>
<dbReference type="InterPro" id="IPR013094">
    <property type="entry name" value="AB_hydrolase_3"/>
</dbReference>
<dbReference type="PANTHER" id="PTHR48081:SF8">
    <property type="entry name" value="ALPHA_BETA HYDROLASE FOLD-3 DOMAIN-CONTAINING PROTEIN-RELATED"/>
    <property type="match status" value="1"/>
</dbReference>
<dbReference type="AlphaFoldDB" id="A0AAD1IS67"/>
<evidence type="ECO:0000256" key="2">
    <source>
        <dbReference type="ARBA" id="ARBA00022801"/>
    </source>
</evidence>
<feature type="domain" description="Alpha/beta hydrolase fold-3" evidence="4">
    <location>
        <begin position="145"/>
        <end position="352"/>
    </location>
</feature>
<dbReference type="InterPro" id="IPR029058">
    <property type="entry name" value="AB_hydrolase_fold"/>
</dbReference>
<comment type="similarity">
    <text evidence="1">Belongs to the 'GDXG' lipolytic enzyme family.</text>
</comment>
<dbReference type="Pfam" id="PF07859">
    <property type="entry name" value="Abhydrolase_3"/>
    <property type="match status" value="1"/>
</dbReference>
<feature type="region of interest" description="Disordered" evidence="3">
    <location>
        <begin position="1"/>
        <end position="28"/>
    </location>
</feature>
<sequence>MSPSLPAAAPPVGPTTRSGDPAPRGRSRVRDAVVNAGTRVTLRTLPLLPEPVKRALLGFRSVTVDGNTLDTTLQLLLAAQRAAGIGGLVSSDDVAVSRRQLRITSAMIPSSIVTDVSELTIPGPAGAIPARLYRPATPEADSALLVFYHGGGFVIGDLDSHDELCRLICRDGGLPVLSVDYRLAPEHKAPAAADDAYAAFRWAGEHAAELGVDAERIAVGGDSAGGNLAAVVCQRARNAGEPMPALQLLLYPVVDVCSETRSKTLFADGYFLTARDMKWFTDHYLEGASVDRTDPEVSPLLADDLSGLPPALVLTGGFDPLRDEGNRYAEALRTAGVEVDLRQEGSLIHAFANFFPLGGDSATATAAMISALRAHLSRG</sequence>
<accession>A0AAD1IS67</accession>
<dbReference type="InterPro" id="IPR050300">
    <property type="entry name" value="GDXG_lipolytic_enzyme"/>
</dbReference>
<evidence type="ECO:0000259" key="4">
    <source>
        <dbReference type="Pfam" id="PF07859"/>
    </source>
</evidence>